<dbReference type="SUPFAM" id="SSF158745">
    <property type="entry name" value="LanC-like"/>
    <property type="match status" value="1"/>
</dbReference>
<dbReference type="Pfam" id="PF05147">
    <property type="entry name" value="LANC_like"/>
    <property type="match status" value="1"/>
</dbReference>
<dbReference type="SMART" id="SM01260">
    <property type="entry name" value="LANC_like"/>
    <property type="match status" value="1"/>
</dbReference>
<gene>
    <name evidence="2" type="ORF">A2961_00890</name>
</gene>
<dbReference type="GO" id="GO:0046872">
    <property type="term" value="F:metal ion binding"/>
    <property type="evidence" value="ECO:0007669"/>
    <property type="project" value="UniProtKB-KW"/>
</dbReference>
<dbReference type="PRINTS" id="PR01950">
    <property type="entry name" value="LANCSUPER"/>
</dbReference>
<evidence type="ECO:0000313" key="2">
    <source>
        <dbReference type="EMBL" id="OGM65236.1"/>
    </source>
</evidence>
<dbReference type="PRINTS" id="PR01955">
    <property type="entry name" value="LANCFRANKIA"/>
</dbReference>
<dbReference type="AlphaFoldDB" id="A0A1F8BME4"/>
<reference evidence="2 3" key="1">
    <citation type="journal article" date="2016" name="Nat. Commun.">
        <title>Thousands of microbial genomes shed light on interconnected biogeochemical processes in an aquifer system.</title>
        <authorList>
            <person name="Anantharaman K."/>
            <person name="Brown C.T."/>
            <person name="Hug L.A."/>
            <person name="Sharon I."/>
            <person name="Castelle C.J."/>
            <person name="Probst A.J."/>
            <person name="Thomas B.C."/>
            <person name="Singh A."/>
            <person name="Wilkins M.J."/>
            <person name="Karaoz U."/>
            <person name="Brodie E.L."/>
            <person name="Williams K.H."/>
            <person name="Hubbard S.S."/>
            <person name="Banfield J.F."/>
        </authorList>
    </citation>
    <scope>NUCLEOTIDE SEQUENCE [LARGE SCALE GENOMIC DNA]</scope>
</reference>
<dbReference type="InterPro" id="IPR007822">
    <property type="entry name" value="LANC-like"/>
</dbReference>
<evidence type="ECO:0000256" key="1">
    <source>
        <dbReference type="PIRSR" id="PIRSR607822-1"/>
    </source>
</evidence>
<keyword evidence="1" id="KW-0862">Zinc</keyword>
<sequence>MRVPKIVNKAVQIGNELISKAISTPRGICWETQIQRDETSLDTVITADIYSGASGIALFFLELFRATKQQKYLVTAQKAMDWVVWYGQNENWNEYSFYVGRTGAAYVLVKLFKITGNKKYFDQALAISKGGTKFLDKKPVCDLLLGVSGTLLGLLHLYAVTKQKWILKDMRANLDSLLARVNFGPEGIYWDRSGDDIHGLCSFSHGASGIGFVLLEMGKFFSNPAYYWLAKQAFDYEDYYYDKKKHNWPDFRKLYGRKDLFVKAVEEYNKKNYKYFSSPSFTYAWCHGSPGIGLARLRYKDLTGEKNWLLKVKDSQIPASLETKKQNELGLCHGLTGLIEIARLQSTLYKKDSNRFLNERQSSSLVTDLFNGLAGIGYGVLKSLRKDKFSVLYPVLKERYLVKSSKVFDEDIGGLKMILIKQLFPQTLAVCSGSEISKLQKSLNQGKNQRSKNLVSALTGCLELLLNKGSEAYLIFEVEKKKIGLDNRKSDVYLYVSQYVHAKENERILKLSEHKLNKIELKLVPEVKLIKGNYILRQTYEGVKMIRVSKFYYEIFFSFYSTNSIDKVTLSLSESSKQRALKLVNQSLSIGILTTDKL</sequence>
<evidence type="ECO:0008006" key="4">
    <source>
        <dbReference type="Google" id="ProtNLM"/>
    </source>
</evidence>
<dbReference type="STRING" id="1802519.A2961_00890"/>
<dbReference type="Proteomes" id="UP000177082">
    <property type="component" value="Unassembled WGS sequence"/>
</dbReference>
<dbReference type="GO" id="GO:0031179">
    <property type="term" value="P:peptide modification"/>
    <property type="evidence" value="ECO:0007669"/>
    <property type="project" value="InterPro"/>
</dbReference>
<feature type="binding site" evidence="1">
    <location>
        <position position="286"/>
    </location>
    <ligand>
        <name>Zn(2+)</name>
        <dbReference type="ChEBI" id="CHEBI:29105"/>
    </ligand>
</feature>
<feature type="binding site" evidence="1">
    <location>
        <position position="332"/>
    </location>
    <ligand>
        <name>Zn(2+)</name>
        <dbReference type="ChEBI" id="CHEBI:29105"/>
    </ligand>
</feature>
<proteinExistence type="predicted"/>
<dbReference type="PANTHER" id="PTHR12736">
    <property type="entry name" value="LANC-LIKE PROTEIN"/>
    <property type="match status" value="1"/>
</dbReference>
<dbReference type="PANTHER" id="PTHR12736:SF21">
    <property type="entry name" value="LANC-LIKE PROTEIN 2"/>
    <property type="match status" value="1"/>
</dbReference>
<organism evidence="2 3">
    <name type="scientific">Candidatus Woesebacteria bacterium RIFCSPLOWO2_01_FULL_39_21</name>
    <dbReference type="NCBI Taxonomy" id="1802519"/>
    <lineage>
        <taxon>Bacteria</taxon>
        <taxon>Candidatus Woeseibacteriota</taxon>
    </lineage>
</organism>
<name>A0A1F8BME4_9BACT</name>
<protein>
    <recommendedName>
        <fullName evidence="4">Lanthionine synthetase C-like protein</fullName>
    </recommendedName>
</protein>
<feature type="binding site" evidence="1">
    <location>
        <position position="333"/>
    </location>
    <ligand>
        <name>Zn(2+)</name>
        <dbReference type="ChEBI" id="CHEBI:29105"/>
    </ligand>
</feature>
<evidence type="ECO:0000313" key="3">
    <source>
        <dbReference type="Proteomes" id="UP000177082"/>
    </source>
</evidence>
<dbReference type="GO" id="GO:0005886">
    <property type="term" value="C:plasma membrane"/>
    <property type="evidence" value="ECO:0007669"/>
    <property type="project" value="TreeGrafter"/>
</dbReference>
<keyword evidence="1" id="KW-0479">Metal-binding</keyword>
<dbReference type="Gene3D" id="1.50.10.20">
    <property type="match status" value="1"/>
</dbReference>
<dbReference type="EMBL" id="MGHF01000002">
    <property type="protein sequence ID" value="OGM65236.1"/>
    <property type="molecule type" value="Genomic_DNA"/>
</dbReference>
<comment type="caution">
    <text evidence="2">The sequence shown here is derived from an EMBL/GenBank/DDBJ whole genome shotgun (WGS) entry which is preliminary data.</text>
</comment>
<accession>A0A1F8BME4</accession>